<evidence type="ECO:0000256" key="2">
    <source>
        <dbReference type="ARBA" id="ARBA00006706"/>
    </source>
</evidence>
<gene>
    <name evidence="7" type="ORF">BHF72_1813</name>
</gene>
<dbReference type="OrthoDB" id="9805316at2"/>
<dbReference type="GO" id="GO:0046872">
    <property type="term" value="F:metal ion binding"/>
    <property type="evidence" value="ECO:0007669"/>
    <property type="project" value="UniProtKB-KW"/>
</dbReference>
<evidence type="ECO:0000256" key="5">
    <source>
        <dbReference type="ARBA" id="ARBA00022842"/>
    </source>
</evidence>
<protein>
    <submittedName>
        <fullName evidence="7">Polyprenyl synthetase family protein</fullName>
    </submittedName>
</protein>
<dbReference type="InterPro" id="IPR008949">
    <property type="entry name" value="Isoprenoid_synthase_dom_sf"/>
</dbReference>
<dbReference type="PROSITE" id="PS00444">
    <property type="entry name" value="POLYPRENYL_SYNTHASE_2"/>
    <property type="match status" value="1"/>
</dbReference>
<dbReference type="EMBL" id="MKGI01000028">
    <property type="protein sequence ID" value="OEL11677.1"/>
    <property type="molecule type" value="Genomic_DNA"/>
</dbReference>
<dbReference type="GO" id="GO:0004659">
    <property type="term" value="F:prenyltransferase activity"/>
    <property type="evidence" value="ECO:0007669"/>
    <property type="project" value="InterPro"/>
</dbReference>
<dbReference type="PROSITE" id="PS00723">
    <property type="entry name" value="POLYPRENYL_SYNTHASE_1"/>
    <property type="match status" value="1"/>
</dbReference>
<comment type="similarity">
    <text evidence="2 6">Belongs to the FPP/GGPP synthase family.</text>
</comment>
<evidence type="ECO:0000256" key="1">
    <source>
        <dbReference type="ARBA" id="ARBA00001946"/>
    </source>
</evidence>
<dbReference type="SFLD" id="SFLDS00005">
    <property type="entry name" value="Isoprenoid_Synthase_Type_I"/>
    <property type="match status" value="1"/>
</dbReference>
<dbReference type="Gene3D" id="1.10.600.10">
    <property type="entry name" value="Farnesyl Diphosphate Synthase"/>
    <property type="match status" value="1"/>
</dbReference>
<comment type="cofactor">
    <cofactor evidence="1">
        <name>Mg(2+)</name>
        <dbReference type="ChEBI" id="CHEBI:18420"/>
    </cofactor>
</comment>
<evidence type="ECO:0000256" key="3">
    <source>
        <dbReference type="ARBA" id="ARBA00022679"/>
    </source>
</evidence>
<dbReference type="Proteomes" id="UP000095601">
    <property type="component" value="Unassembled WGS sequence"/>
</dbReference>
<dbReference type="CDD" id="cd00685">
    <property type="entry name" value="Trans_IPPS_HT"/>
    <property type="match status" value="1"/>
</dbReference>
<name>A0A1E5UFT3_9FLAO</name>
<dbReference type="SFLD" id="SFLDG01017">
    <property type="entry name" value="Polyprenyl_Transferase_Like"/>
    <property type="match status" value="1"/>
</dbReference>
<dbReference type="InterPro" id="IPR000092">
    <property type="entry name" value="Polyprenyl_synt"/>
</dbReference>
<keyword evidence="5" id="KW-0460">Magnesium</keyword>
<evidence type="ECO:0000256" key="4">
    <source>
        <dbReference type="ARBA" id="ARBA00022723"/>
    </source>
</evidence>
<reference evidence="7 8" key="1">
    <citation type="submission" date="2016-09" db="EMBL/GenBank/DDBJ databases">
        <authorList>
            <person name="Capua I."/>
            <person name="De Benedictis P."/>
            <person name="Joannis T."/>
            <person name="Lombin L.H."/>
            <person name="Cattoli G."/>
        </authorList>
    </citation>
    <scope>NUCLEOTIDE SEQUENCE [LARGE SCALE GENOMIC DNA]</scope>
    <source>
        <strain evidence="7 8">NRS-1</strain>
    </source>
</reference>
<evidence type="ECO:0000313" key="8">
    <source>
        <dbReference type="Proteomes" id="UP000095601"/>
    </source>
</evidence>
<keyword evidence="8" id="KW-1185">Reference proteome</keyword>
<dbReference type="STRING" id="237258.SAMN04489756_11455"/>
<dbReference type="PANTHER" id="PTHR12001:SF85">
    <property type="entry name" value="SHORT CHAIN ISOPRENYL DIPHOSPHATE SYNTHASE"/>
    <property type="match status" value="1"/>
</dbReference>
<proteinExistence type="inferred from homology"/>
<dbReference type="KEGG" id="cnr:EB819_02495"/>
<accession>A0A1E5UFT3</accession>
<comment type="caution">
    <text evidence="7">The sequence shown here is derived from an EMBL/GenBank/DDBJ whole genome shotgun (WGS) entry which is preliminary data.</text>
</comment>
<dbReference type="GO" id="GO:0008299">
    <property type="term" value="P:isoprenoid biosynthetic process"/>
    <property type="evidence" value="ECO:0007669"/>
    <property type="project" value="InterPro"/>
</dbReference>
<keyword evidence="4" id="KW-0479">Metal-binding</keyword>
<organism evidence="7 8">
    <name type="scientific">Cloacibacterium normanense</name>
    <dbReference type="NCBI Taxonomy" id="237258"/>
    <lineage>
        <taxon>Bacteria</taxon>
        <taxon>Pseudomonadati</taxon>
        <taxon>Bacteroidota</taxon>
        <taxon>Flavobacteriia</taxon>
        <taxon>Flavobacteriales</taxon>
        <taxon>Weeksellaceae</taxon>
    </lineage>
</organism>
<evidence type="ECO:0000256" key="6">
    <source>
        <dbReference type="RuleBase" id="RU004466"/>
    </source>
</evidence>
<dbReference type="PANTHER" id="PTHR12001">
    <property type="entry name" value="GERANYLGERANYL PYROPHOSPHATE SYNTHASE"/>
    <property type="match status" value="1"/>
</dbReference>
<dbReference type="Pfam" id="PF00348">
    <property type="entry name" value="polyprenyl_synt"/>
    <property type="match status" value="1"/>
</dbReference>
<dbReference type="InterPro" id="IPR033749">
    <property type="entry name" value="Polyprenyl_synt_CS"/>
</dbReference>
<dbReference type="AlphaFoldDB" id="A0A1E5UFT3"/>
<sequence>MEFIDRYQEIVAKAIEKHSFKNKPTELYEPMNYIISHGGKRLRPIMVLMANELFGGNIEKAIKPALAIEFFHNFTLIHDDIMDEAPLRRGKPTIHTLHGINIGILSGDALLIKAYQFFEDLEPELFKECIKIFSETGAVLCEGQQMDVNFETMENVTYDDYIEMITNKTGVLSAASFQIGALIAGAKKEDAELLYNFGKHIGIAFQIMDDYLDVFGNVEQFGKKHAGDIYENKKTVLYLLAMEHANEAEKKELDFWYSKKTENVDKIYSVEKIFRRNKVDEKVLRLIQKHNEIGHDFLKKIDAPEEKKKPFMELANYLLRRNS</sequence>
<dbReference type="SUPFAM" id="SSF48576">
    <property type="entry name" value="Terpenoid synthases"/>
    <property type="match status" value="1"/>
</dbReference>
<dbReference type="PATRIC" id="fig|237258.4.peg.1772"/>
<evidence type="ECO:0000313" key="7">
    <source>
        <dbReference type="EMBL" id="OEL11677.1"/>
    </source>
</evidence>
<keyword evidence="3 6" id="KW-0808">Transferase</keyword>
<dbReference type="RefSeq" id="WP_069797623.1">
    <property type="nucleotide sequence ID" value="NZ_CP034157.1"/>
</dbReference>